<evidence type="ECO:0000256" key="1">
    <source>
        <dbReference type="SAM" id="Phobius"/>
    </source>
</evidence>
<feature type="transmembrane region" description="Helical" evidence="1">
    <location>
        <begin position="230"/>
        <end position="256"/>
    </location>
</feature>
<feature type="transmembrane region" description="Helical" evidence="1">
    <location>
        <begin position="155"/>
        <end position="172"/>
    </location>
</feature>
<feature type="transmembrane region" description="Helical" evidence="1">
    <location>
        <begin position="122"/>
        <end position="148"/>
    </location>
</feature>
<dbReference type="HOGENOM" id="CLU_389740_0_0_0"/>
<evidence type="ECO:0000313" key="2">
    <source>
        <dbReference type="EMBL" id="ABJ84758.1"/>
    </source>
</evidence>
<dbReference type="AlphaFoldDB" id="Q020A7"/>
<dbReference type="KEGG" id="sus:Acid_3788"/>
<dbReference type="EMBL" id="CP000473">
    <property type="protein sequence ID" value="ABJ84758.1"/>
    <property type="molecule type" value="Genomic_DNA"/>
</dbReference>
<dbReference type="InParanoid" id="Q020A7"/>
<dbReference type="OrthoDB" id="127655at2"/>
<feature type="transmembrane region" description="Helical" evidence="1">
    <location>
        <begin position="204"/>
        <end position="224"/>
    </location>
</feature>
<reference evidence="2" key="1">
    <citation type="submission" date="2006-10" db="EMBL/GenBank/DDBJ databases">
        <title>Complete sequence of Solibacter usitatus Ellin6076.</title>
        <authorList>
            <consortium name="US DOE Joint Genome Institute"/>
            <person name="Copeland A."/>
            <person name="Lucas S."/>
            <person name="Lapidus A."/>
            <person name="Barry K."/>
            <person name="Detter J.C."/>
            <person name="Glavina del Rio T."/>
            <person name="Hammon N."/>
            <person name="Israni S."/>
            <person name="Dalin E."/>
            <person name="Tice H."/>
            <person name="Pitluck S."/>
            <person name="Thompson L.S."/>
            <person name="Brettin T."/>
            <person name="Bruce D."/>
            <person name="Han C."/>
            <person name="Tapia R."/>
            <person name="Gilna P."/>
            <person name="Schmutz J."/>
            <person name="Larimer F."/>
            <person name="Land M."/>
            <person name="Hauser L."/>
            <person name="Kyrpides N."/>
            <person name="Mikhailova N."/>
            <person name="Janssen P.H."/>
            <person name="Kuske C.R."/>
            <person name="Richardson P."/>
        </authorList>
    </citation>
    <scope>NUCLEOTIDE SEQUENCE</scope>
    <source>
        <strain evidence="2">Ellin6076</strain>
    </source>
</reference>
<feature type="transmembrane region" description="Helical" evidence="1">
    <location>
        <begin position="83"/>
        <end position="102"/>
    </location>
</feature>
<name>Q020A7_SOLUE</name>
<accession>Q020A7</accession>
<feature type="transmembrane region" description="Helical" evidence="1">
    <location>
        <begin position="394"/>
        <end position="419"/>
    </location>
</feature>
<feature type="transmembrane region" description="Helical" evidence="1">
    <location>
        <begin position="366"/>
        <end position="388"/>
    </location>
</feature>
<keyword evidence="1" id="KW-0472">Membrane</keyword>
<keyword evidence="1" id="KW-0812">Transmembrane</keyword>
<feature type="transmembrane region" description="Helical" evidence="1">
    <location>
        <begin position="42"/>
        <end position="71"/>
    </location>
</feature>
<feature type="transmembrane region" description="Helical" evidence="1">
    <location>
        <begin position="335"/>
        <end position="359"/>
    </location>
</feature>
<proteinExistence type="predicted"/>
<feature type="transmembrane region" description="Helical" evidence="1">
    <location>
        <begin position="178"/>
        <end position="197"/>
    </location>
</feature>
<keyword evidence="1" id="KW-1133">Transmembrane helix</keyword>
<dbReference type="eggNOG" id="COG1807">
    <property type="taxonomic scope" value="Bacteria"/>
</dbReference>
<gene>
    <name evidence="2" type="ordered locus">Acid_3788</name>
</gene>
<sequence length="708" mass="77724" precursor="true">MQALTILASAAFTAATCLALGALLLGDACRDAGARFVTGAAILSLVVFALCSAGLAYPVAFFAIGAAAIAIARPRVAGPLWSWWLLPFAVYFVIYLAFAMAPEASPDGAGYHLGLVQRYLGAHGFVAITDNFYAAMPGGVEMLFLFAFAFGRHSAAAMVHFTFLVALAWQIYSYARRAGFPVAGASAALLIFASPAVGIDGTSAYNDVALAAIAFTLFHLLQIWIADRAPGVLCAVGLLAGFAFASKYTAWPAVIYAVGMVAWKNRRAAAWVAAFAAIMIAPWLLKNWIYLQNPVAPFFNRWFPNPYVSVAFEDTYRRLMAIYQLRSRWQLPMEVTTYGTISGLLGPVFLLSPLALLALRRREGRQLLLAALVFGLNYFSNVAARFLIPPLPFVTLAMMLGISAIPQLAVVLALLHCVISWPALVPRYANHEAWRLARIPWKEALRIKPEAPYLESHLAGYAADRLIERNTPPGATIFTFTPIPEAYTSRHIRVEYQAAPNQIAGKILWTATQPEYAPTLRLRFTFPRRKLHGVRVVQTATGDDFWNVHELRILDGEHELPRAANWRLTAKPYPWGVQDAFDNSLATFWICGDTLKPGEFLAVEFHGGETADAVVIETAPNQPGARLRLEGLDDTGRWQLLAAAPQPSEAARPLGLRRAVIAELKHRGIDYLLVFDRDEGANDLRLNTDIWGLRVVGEDKGARLYQLP</sequence>
<dbReference type="STRING" id="234267.Acid_3788"/>
<protein>
    <submittedName>
        <fullName evidence="2">Uncharacterized protein</fullName>
    </submittedName>
</protein>
<feature type="transmembrane region" description="Helical" evidence="1">
    <location>
        <begin position="268"/>
        <end position="285"/>
    </location>
</feature>
<organism evidence="2">
    <name type="scientific">Solibacter usitatus (strain Ellin6076)</name>
    <dbReference type="NCBI Taxonomy" id="234267"/>
    <lineage>
        <taxon>Bacteria</taxon>
        <taxon>Pseudomonadati</taxon>
        <taxon>Acidobacteriota</taxon>
        <taxon>Terriglobia</taxon>
        <taxon>Bryobacterales</taxon>
        <taxon>Solibacteraceae</taxon>
        <taxon>Candidatus Solibacter</taxon>
    </lineage>
</organism>